<dbReference type="EMBL" id="KB303150">
    <property type="protein sequence ID" value="ELU03453.1"/>
    <property type="molecule type" value="Genomic_DNA"/>
</dbReference>
<dbReference type="HOGENOM" id="CLU_133964_2_0_1"/>
<organism evidence="6">
    <name type="scientific">Capitella teleta</name>
    <name type="common">Polychaete worm</name>
    <dbReference type="NCBI Taxonomy" id="283909"/>
    <lineage>
        <taxon>Eukaryota</taxon>
        <taxon>Metazoa</taxon>
        <taxon>Spiralia</taxon>
        <taxon>Lophotrochozoa</taxon>
        <taxon>Annelida</taxon>
        <taxon>Polychaeta</taxon>
        <taxon>Sedentaria</taxon>
        <taxon>Scolecida</taxon>
        <taxon>Capitellidae</taxon>
        <taxon>Capitella</taxon>
    </lineage>
</organism>
<evidence type="ECO:0000256" key="1">
    <source>
        <dbReference type="ARBA" id="ARBA00004173"/>
    </source>
</evidence>
<dbReference type="InterPro" id="IPR003213">
    <property type="entry name" value="Cyt_c_oxidase_su6B"/>
</dbReference>
<dbReference type="Gene3D" id="1.10.10.140">
    <property type="entry name" value="Cytochrome c oxidase, subunit VIb"/>
    <property type="match status" value="1"/>
</dbReference>
<dbReference type="EnsemblMetazoa" id="CapteT180869">
    <property type="protein sequence ID" value="CapteP180869"/>
    <property type="gene ID" value="CapteG180869"/>
</dbReference>
<reference evidence="6 8" key="2">
    <citation type="journal article" date="2013" name="Nature">
        <title>Insights into bilaterian evolution from three spiralian genomes.</title>
        <authorList>
            <person name="Simakov O."/>
            <person name="Marletaz F."/>
            <person name="Cho S.J."/>
            <person name="Edsinger-Gonzales E."/>
            <person name="Havlak P."/>
            <person name="Hellsten U."/>
            <person name="Kuo D.H."/>
            <person name="Larsson T."/>
            <person name="Lv J."/>
            <person name="Arendt D."/>
            <person name="Savage R."/>
            <person name="Osoegawa K."/>
            <person name="de Jong P."/>
            <person name="Grimwood J."/>
            <person name="Chapman J.A."/>
            <person name="Shapiro H."/>
            <person name="Aerts A."/>
            <person name="Otillar R.P."/>
            <person name="Terry A.Y."/>
            <person name="Boore J.L."/>
            <person name="Grigoriev I.V."/>
            <person name="Lindberg D.R."/>
            <person name="Seaver E.C."/>
            <person name="Weisblat D.A."/>
            <person name="Putnam N.H."/>
            <person name="Rokhsar D.S."/>
        </authorList>
    </citation>
    <scope>NUCLEOTIDE SEQUENCE</scope>
    <source>
        <strain evidence="6 8">I ESC-2004</strain>
    </source>
</reference>
<dbReference type="AlphaFoldDB" id="R7UI51"/>
<keyword evidence="3" id="KW-1015">Disulfide bond</keyword>
<dbReference type="PANTHER" id="PTHR11387">
    <property type="entry name" value="CYTOCHROME C OXIDASE SUBUNIT 6B"/>
    <property type="match status" value="1"/>
</dbReference>
<reference evidence="7" key="3">
    <citation type="submission" date="2015-06" db="UniProtKB">
        <authorList>
            <consortium name="EnsemblMetazoa"/>
        </authorList>
    </citation>
    <scope>IDENTIFICATION</scope>
</reference>
<evidence type="ECO:0000256" key="3">
    <source>
        <dbReference type="ARBA" id="ARBA00023157"/>
    </source>
</evidence>
<name>R7UI51_CAPTE</name>
<accession>R7UI51</accession>
<dbReference type="EMBL" id="AMQN01008453">
    <property type="status" value="NOT_ANNOTATED_CDS"/>
    <property type="molecule type" value="Genomic_DNA"/>
</dbReference>
<dbReference type="GO" id="GO:0005739">
    <property type="term" value="C:mitochondrion"/>
    <property type="evidence" value="ECO:0007669"/>
    <property type="project" value="UniProtKB-SubCell"/>
</dbReference>
<dbReference type="OrthoDB" id="1107506at2759"/>
<dbReference type="FunCoup" id="R7UI51">
    <property type="interactions" value="799"/>
</dbReference>
<evidence type="ECO:0000313" key="6">
    <source>
        <dbReference type="EMBL" id="ELU03453.1"/>
    </source>
</evidence>
<keyword evidence="8" id="KW-1185">Reference proteome</keyword>
<dbReference type="Proteomes" id="UP000014760">
    <property type="component" value="Unassembled WGS sequence"/>
</dbReference>
<comment type="subcellular location">
    <subcellularLocation>
        <location evidence="1">Mitochondrion</location>
    </subcellularLocation>
</comment>
<evidence type="ECO:0000256" key="4">
    <source>
        <dbReference type="ARBA" id="ARBA00040060"/>
    </source>
</evidence>
<reference evidence="8" key="1">
    <citation type="submission" date="2012-12" db="EMBL/GenBank/DDBJ databases">
        <authorList>
            <person name="Hellsten U."/>
            <person name="Grimwood J."/>
            <person name="Chapman J.A."/>
            <person name="Shapiro H."/>
            <person name="Aerts A."/>
            <person name="Otillar R.P."/>
            <person name="Terry A.Y."/>
            <person name="Boore J.L."/>
            <person name="Simakov O."/>
            <person name="Marletaz F."/>
            <person name="Cho S.-J."/>
            <person name="Edsinger-Gonzales E."/>
            <person name="Havlak P."/>
            <person name="Kuo D.-H."/>
            <person name="Larsson T."/>
            <person name="Lv J."/>
            <person name="Arendt D."/>
            <person name="Savage R."/>
            <person name="Osoegawa K."/>
            <person name="de Jong P."/>
            <person name="Lindberg D.R."/>
            <person name="Seaver E.C."/>
            <person name="Weisblat D.A."/>
            <person name="Putnam N.H."/>
            <person name="Grigoriev I.V."/>
            <person name="Rokhsar D.S."/>
        </authorList>
    </citation>
    <scope>NUCLEOTIDE SEQUENCE</scope>
    <source>
        <strain evidence="8">I ESC-2004</strain>
    </source>
</reference>
<sequence length="84" mass="10091">MESRHEKYFQRSTAPFDARFPNTNQTKSCWQNYADFRRCQRIKGEDYEPCRYFQRCYMALCPISDIEKMDELHEKGALPGTHFA</sequence>
<evidence type="ECO:0000256" key="2">
    <source>
        <dbReference type="ARBA" id="ARBA00023128"/>
    </source>
</evidence>
<dbReference type="GO" id="GO:0045277">
    <property type="term" value="C:respiratory chain complex IV"/>
    <property type="evidence" value="ECO:0007669"/>
    <property type="project" value="InterPro"/>
</dbReference>
<dbReference type="SUPFAM" id="SSF47694">
    <property type="entry name" value="Cytochrome c oxidase subunit h"/>
    <property type="match status" value="1"/>
</dbReference>
<dbReference type="OMA" id="GWVAKWD"/>
<evidence type="ECO:0000313" key="7">
    <source>
        <dbReference type="EnsemblMetazoa" id="CapteP180869"/>
    </source>
</evidence>
<keyword evidence="2" id="KW-0496">Mitochondrion</keyword>
<dbReference type="STRING" id="283909.R7UI51"/>
<gene>
    <name evidence="6" type="ORF">CAPTEDRAFT_180869</name>
</gene>
<dbReference type="InterPro" id="IPR036549">
    <property type="entry name" value="CX6/COA6-like_sf"/>
</dbReference>
<evidence type="ECO:0000256" key="5">
    <source>
        <dbReference type="ARBA" id="ARBA00042114"/>
    </source>
</evidence>
<protein>
    <recommendedName>
        <fullName evidence="4">Cytochrome c oxidase subunit 6B1</fullName>
    </recommendedName>
    <alternativeName>
        <fullName evidence="5">Cytochrome c oxidase subunit VIb isoform 1</fullName>
    </alternativeName>
</protein>
<proteinExistence type="predicted"/>
<dbReference type="FunFam" id="1.10.10.140:FF:000001">
    <property type="entry name" value="Cytochrome c oxidase subunit 6B1"/>
    <property type="match status" value="1"/>
</dbReference>
<dbReference type="InterPro" id="IPR048280">
    <property type="entry name" value="COX6B-like"/>
</dbReference>
<evidence type="ECO:0000313" key="8">
    <source>
        <dbReference type="Proteomes" id="UP000014760"/>
    </source>
</evidence>
<dbReference type="Pfam" id="PF02297">
    <property type="entry name" value="COX6B"/>
    <property type="match status" value="1"/>
</dbReference>
<dbReference type="CDD" id="cd00926">
    <property type="entry name" value="Cyt_c_Oxidase_VIb"/>
    <property type="match status" value="1"/>
</dbReference>